<dbReference type="GO" id="GO:0004222">
    <property type="term" value="F:metalloendopeptidase activity"/>
    <property type="evidence" value="ECO:0007669"/>
    <property type="project" value="InterPro"/>
</dbReference>
<evidence type="ECO:0000256" key="3">
    <source>
        <dbReference type="ARBA" id="ARBA00022722"/>
    </source>
</evidence>
<evidence type="ECO:0000313" key="9">
    <source>
        <dbReference type="EMBL" id="QNN47156.1"/>
    </source>
</evidence>
<dbReference type="EMBL" id="CP060711">
    <property type="protein sequence ID" value="QNN47156.1"/>
    <property type="molecule type" value="Genomic_DNA"/>
</dbReference>
<sequence>MTKGPIRLDVAVGYAAPRAGVPAAASFRKWVAAALDGRIREADLAIRIVDEKEGRALNHHYRGKDYATNVLSFPAELPEGLPKGVKLPLLGDLVLCAPVVAREAEEQGKPSGAHYAHLTVHGCLHLLGWDHEDPREAEAMEQLEREILAGLGLPDPYRDA</sequence>
<evidence type="ECO:0000256" key="6">
    <source>
        <dbReference type="ARBA" id="ARBA00022801"/>
    </source>
</evidence>
<keyword evidence="2 8" id="KW-0690">Ribosome biogenesis</keyword>
<comment type="function">
    <text evidence="8">Single strand-specific metallo-endoribonuclease involved in late-stage 70S ribosome quality control and in maturation of the 3' terminus of the 16S rRNA.</text>
</comment>
<name>A0A7G9QUY1_9GAMM</name>
<dbReference type="EC" id="3.1.-.-" evidence="8"/>
<dbReference type="InterPro" id="IPR020549">
    <property type="entry name" value="YbeY_CS"/>
</dbReference>
<dbReference type="RefSeq" id="WP_187570903.1">
    <property type="nucleotide sequence ID" value="NZ_CP060711.1"/>
</dbReference>
<organism evidence="9 10">
    <name type="scientific">Thermomonas brevis</name>
    <dbReference type="NCBI Taxonomy" id="215691"/>
    <lineage>
        <taxon>Bacteria</taxon>
        <taxon>Pseudomonadati</taxon>
        <taxon>Pseudomonadota</taxon>
        <taxon>Gammaproteobacteria</taxon>
        <taxon>Lysobacterales</taxon>
        <taxon>Lysobacteraceae</taxon>
        <taxon>Thermomonas</taxon>
    </lineage>
</organism>
<evidence type="ECO:0000256" key="7">
    <source>
        <dbReference type="ARBA" id="ARBA00022833"/>
    </source>
</evidence>
<dbReference type="Pfam" id="PF02130">
    <property type="entry name" value="YbeY"/>
    <property type="match status" value="1"/>
</dbReference>
<dbReference type="HAMAP" id="MF_00009">
    <property type="entry name" value="Endoribonucl_YbeY"/>
    <property type="match status" value="1"/>
</dbReference>
<feature type="binding site" evidence="8">
    <location>
        <position position="131"/>
    </location>
    <ligand>
        <name>Zn(2+)</name>
        <dbReference type="ChEBI" id="CHEBI:29105"/>
        <note>catalytic</note>
    </ligand>
</feature>
<proteinExistence type="inferred from homology"/>
<feature type="binding site" evidence="8">
    <location>
        <position position="125"/>
    </location>
    <ligand>
        <name>Zn(2+)</name>
        <dbReference type="ChEBI" id="CHEBI:29105"/>
        <note>catalytic</note>
    </ligand>
</feature>
<dbReference type="GO" id="GO:0005737">
    <property type="term" value="C:cytoplasm"/>
    <property type="evidence" value="ECO:0007669"/>
    <property type="project" value="UniProtKB-SubCell"/>
</dbReference>
<keyword evidence="7 8" id="KW-0862">Zinc</keyword>
<evidence type="ECO:0000256" key="5">
    <source>
        <dbReference type="ARBA" id="ARBA00022759"/>
    </source>
</evidence>
<protein>
    <recommendedName>
        <fullName evidence="8">Endoribonuclease YbeY</fullName>
        <ecNumber evidence="8">3.1.-.-</ecNumber>
    </recommendedName>
</protein>
<dbReference type="PROSITE" id="PS01306">
    <property type="entry name" value="UPF0054"/>
    <property type="match status" value="1"/>
</dbReference>
<feature type="binding site" evidence="8">
    <location>
        <position position="121"/>
    </location>
    <ligand>
        <name>Zn(2+)</name>
        <dbReference type="ChEBI" id="CHEBI:29105"/>
        <note>catalytic</note>
    </ligand>
</feature>
<accession>A0A7G9QUY1</accession>
<evidence type="ECO:0000256" key="2">
    <source>
        <dbReference type="ARBA" id="ARBA00022517"/>
    </source>
</evidence>
<keyword evidence="8" id="KW-0698">rRNA processing</keyword>
<keyword evidence="6 8" id="KW-0378">Hydrolase</keyword>
<dbReference type="Proteomes" id="UP000515977">
    <property type="component" value="Chromosome"/>
</dbReference>
<comment type="subcellular location">
    <subcellularLocation>
        <location evidence="8">Cytoplasm</location>
    </subcellularLocation>
</comment>
<keyword evidence="4 8" id="KW-0479">Metal-binding</keyword>
<keyword evidence="10" id="KW-1185">Reference proteome</keyword>
<evidence type="ECO:0000256" key="8">
    <source>
        <dbReference type="HAMAP-Rule" id="MF_00009"/>
    </source>
</evidence>
<evidence type="ECO:0000256" key="1">
    <source>
        <dbReference type="ARBA" id="ARBA00010875"/>
    </source>
</evidence>
<keyword evidence="5 8" id="KW-0255">Endonuclease</keyword>
<evidence type="ECO:0000256" key="4">
    <source>
        <dbReference type="ARBA" id="ARBA00022723"/>
    </source>
</evidence>
<keyword evidence="8" id="KW-0963">Cytoplasm</keyword>
<dbReference type="PANTHER" id="PTHR46986:SF1">
    <property type="entry name" value="ENDORIBONUCLEASE YBEY, CHLOROPLASTIC"/>
    <property type="match status" value="1"/>
</dbReference>
<dbReference type="GO" id="GO:0004521">
    <property type="term" value="F:RNA endonuclease activity"/>
    <property type="evidence" value="ECO:0007669"/>
    <property type="project" value="UniProtKB-UniRule"/>
</dbReference>
<comment type="similarity">
    <text evidence="1 8">Belongs to the endoribonuclease YbeY family.</text>
</comment>
<comment type="cofactor">
    <cofactor evidence="8">
        <name>Zn(2+)</name>
        <dbReference type="ChEBI" id="CHEBI:29105"/>
    </cofactor>
    <text evidence="8">Binds 1 zinc ion.</text>
</comment>
<dbReference type="KEGG" id="tbv:H9L17_03090"/>
<dbReference type="SUPFAM" id="SSF55486">
    <property type="entry name" value="Metalloproteases ('zincins'), catalytic domain"/>
    <property type="match status" value="1"/>
</dbReference>
<dbReference type="GO" id="GO:0006364">
    <property type="term" value="P:rRNA processing"/>
    <property type="evidence" value="ECO:0007669"/>
    <property type="project" value="UniProtKB-UniRule"/>
</dbReference>
<evidence type="ECO:0000313" key="10">
    <source>
        <dbReference type="Proteomes" id="UP000515977"/>
    </source>
</evidence>
<dbReference type="NCBIfam" id="TIGR00043">
    <property type="entry name" value="rRNA maturation RNase YbeY"/>
    <property type="match status" value="1"/>
</dbReference>
<dbReference type="Gene3D" id="3.40.390.30">
    <property type="entry name" value="Metalloproteases ('zincins'), catalytic domain"/>
    <property type="match status" value="1"/>
</dbReference>
<gene>
    <name evidence="8 9" type="primary">ybeY</name>
    <name evidence="9" type="ORF">H9L17_03090</name>
</gene>
<dbReference type="AlphaFoldDB" id="A0A7G9QUY1"/>
<dbReference type="InterPro" id="IPR023091">
    <property type="entry name" value="MetalPrtase_cat_dom_sf_prd"/>
</dbReference>
<dbReference type="InterPro" id="IPR002036">
    <property type="entry name" value="YbeY"/>
</dbReference>
<keyword evidence="3 8" id="KW-0540">Nuclease</keyword>
<dbReference type="PANTHER" id="PTHR46986">
    <property type="entry name" value="ENDORIBONUCLEASE YBEY, CHLOROPLASTIC"/>
    <property type="match status" value="1"/>
</dbReference>
<reference evidence="9 10" key="1">
    <citation type="submission" date="2020-08" db="EMBL/GenBank/DDBJ databases">
        <title>Genome sequence of Thermomonas brevis KACC 16975T.</title>
        <authorList>
            <person name="Hyun D.-W."/>
            <person name="Bae J.-W."/>
        </authorList>
    </citation>
    <scope>NUCLEOTIDE SEQUENCE [LARGE SCALE GENOMIC DNA]</scope>
    <source>
        <strain evidence="9 10">KACC 16975</strain>
    </source>
</reference>
<dbReference type="GO" id="GO:0008270">
    <property type="term" value="F:zinc ion binding"/>
    <property type="evidence" value="ECO:0007669"/>
    <property type="project" value="UniProtKB-UniRule"/>
</dbReference>